<feature type="transmembrane region" description="Helical" evidence="6">
    <location>
        <begin position="59"/>
        <end position="88"/>
    </location>
</feature>
<evidence type="ECO:0000313" key="7">
    <source>
        <dbReference type="EMBL" id="MBB5984918.1"/>
    </source>
</evidence>
<keyword evidence="3 6" id="KW-0812">Transmembrane</keyword>
<keyword evidence="2" id="KW-1003">Cell membrane</keyword>
<sequence length="362" mass="39277">MTPSEGPVTEDGQPISRQEAEMLADTLPGARGESPLQLPRAAWWSIVKRIYVMIGFHNLSLLAAGVAFYAFLAFVPLIASIVLLYGLIGDPQSVAANVTLLEGIVPPEVLTILKEQLLAIVTSSKTAQGLGLFIALFFSLYGAMRAATAMITALNVIYEEYETRNFIRTTGLAAAITLGMVMVAIIGTVAISLFTYARNFLAPYIGSAAALLIQGLTWLFAGALISLTFAVFFRYAPDRRAAKWRWLSVGSVLSTVLWLAITLGFGFYVANITNYNATYGSLAAVVIFLMWLFVSAFAVLIGAEVNSEMERQTMVDSTVGPDRPMGQRGAVMADSVALDRASRLLMEKKRRREAAHRASRVS</sequence>
<keyword evidence="4 6" id="KW-1133">Transmembrane helix</keyword>
<evidence type="ECO:0000256" key="5">
    <source>
        <dbReference type="ARBA" id="ARBA00023136"/>
    </source>
</evidence>
<feature type="transmembrane region" description="Helical" evidence="6">
    <location>
        <begin position="208"/>
        <end position="232"/>
    </location>
</feature>
<feature type="transmembrane region" description="Helical" evidence="6">
    <location>
        <begin position="132"/>
        <end position="158"/>
    </location>
</feature>
<feature type="transmembrane region" description="Helical" evidence="6">
    <location>
        <begin position="170"/>
        <end position="196"/>
    </location>
</feature>
<evidence type="ECO:0000256" key="1">
    <source>
        <dbReference type="ARBA" id="ARBA00004651"/>
    </source>
</evidence>
<feature type="transmembrane region" description="Helical" evidence="6">
    <location>
        <begin position="244"/>
        <end position="270"/>
    </location>
</feature>
<dbReference type="Proteomes" id="UP001138540">
    <property type="component" value="Unassembled WGS sequence"/>
</dbReference>
<keyword evidence="8" id="KW-1185">Reference proteome</keyword>
<evidence type="ECO:0000256" key="3">
    <source>
        <dbReference type="ARBA" id="ARBA00022692"/>
    </source>
</evidence>
<evidence type="ECO:0000256" key="2">
    <source>
        <dbReference type="ARBA" id="ARBA00022475"/>
    </source>
</evidence>
<gene>
    <name evidence="7" type="ORF">HNP60_000892</name>
</gene>
<dbReference type="RefSeq" id="WP_184150640.1">
    <property type="nucleotide sequence ID" value="NZ_JACHKA010000001.1"/>
</dbReference>
<comment type="subcellular location">
    <subcellularLocation>
        <location evidence="1">Cell membrane</location>
        <topology evidence="1">Multi-pass membrane protein</topology>
    </subcellularLocation>
</comment>
<dbReference type="InterPro" id="IPR017039">
    <property type="entry name" value="Virul_fac_BrkB"/>
</dbReference>
<reference evidence="7 8" key="1">
    <citation type="submission" date="2020-08" db="EMBL/GenBank/DDBJ databases">
        <title>Exploring microbial biodiversity for novel pathways involved in the catabolism of aromatic compounds derived from lignin.</title>
        <authorList>
            <person name="Elkins J."/>
        </authorList>
    </citation>
    <scope>NUCLEOTIDE SEQUENCE [LARGE SCALE GENOMIC DNA]</scope>
    <source>
        <strain evidence="7 8">B1D3A</strain>
    </source>
</reference>
<protein>
    <submittedName>
        <fullName evidence="7">Membrane protein</fullName>
    </submittedName>
</protein>
<dbReference type="Pfam" id="PF03631">
    <property type="entry name" value="Virul_fac_BrkB"/>
    <property type="match status" value="1"/>
</dbReference>
<feature type="transmembrane region" description="Helical" evidence="6">
    <location>
        <begin position="282"/>
        <end position="303"/>
    </location>
</feature>
<dbReference type="EMBL" id="JACHKA010000001">
    <property type="protein sequence ID" value="MBB5984918.1"/>
    <property type="molecule type" value="Genomic_DNA"/>
</dbReference>
<dbReference type="PANTHER" id="PTHR30213:SF0">
    <property type="entry name" value="UPF0761 MEMBRANE PROTEIN YIHY"/>
    <property type="match status" value="1"/>
</dbReference>
<proteinExistence type="predicted"/>
<comment type="caution">
    <text evidence="7">The sequence shown here is derived from an EMBL/GenBank/DDBJ whole genome shotgun (WGS) entry which is preliminary data.</text>
</comment>
<keyword evidence="5 6" id="KW-0472">Membrane</keyword>
<evidence type="ECO:0000256" key="4">
    <source>
        <dbReference type="ARBA" id="ARBA00022989"/>
    </source>
</evidence>
<evidence type="ECO:0000256" key="6">
    <source>
        <dbReference type="SAM" id="Phobius"/>
    </source>
</evidence>
<dbReference type="NCBIfam" id="TIGR00765">
    <property type="entry name" value="yihY_not_rbn"/>
    <property type="match status" value="1"/>
</dbReference>
<organism evidence="7 8">
    <name type="scientific">Sphingobium lignivorans</name>
    <dbReference type="NCBI Taxonomy" id="2735886"/>
    <lineage>
        <taxon>Bacteria</taxon>
        <taxon>Pseudomonadati</taxon>
        <taxon>Pseudomonadota</taxon>
        <taxon>Alphaproteobacteria</taxon>
        <taxon>Sphingomonadales</taxon>
        <taxon>Sphingomonadaceae</taxon>
        <taxon>Sphingobium</taxon>
    </lineage>
</organism>
<accession>A0ABR6NCC5</accession>
<dbReference type="PANTHER" id="PTHR30213">
    <property type="entry name" value="INNER MEMBRANE PROTEIN YHJD"/>
    <property type="match status" value="1"/>
</dbReference>
<evidence type="ECO:0000313" key="8">
    <source>
        <dbReference type="Proteomes" id="UP001138540"/>
    </source>
</evidence>
<name>A0ABR6NCC5_9SPHN</name>